<dbReference type="AlphaFoldDB" id="A0A6I1E461"/>
<evidence type="ECO:0000259" key="4">
    <source>
        <dbReference type="SMART" id="SM00429"/>
    </source>
</evidence>
<evidence type="ECO:0000256" key="2">
    <source>
        <dbReference type="ARBA" id="ARBA00022737"/>
    </source>
</evidence>
<dbReference type="Gene3D" id="2.60.40.10">
    <property type="entry name" value="Immunoglobulins"/>
    <property type="match status" value="2"/>
</dbReference>
<dbReference type="InterPro" id="IPR013783">
    <property type="entry name" value="Ig-like_fold"/>
</dbReference>
<evidence type="ECO:0000313" key="5">
    <source>
        <dbReference type="EMBL" id="KAB7530641.1"/>
    </source>
</evidence>
<dbReference type="Pfam" id="PF01833">
    <property type="entry name" value="TIG"/>
    <property type="match status" value="2"/>
</dbReference>
<keyword evidence="3" id="KW-0732">Signal</keyword>
<organism evidence="5 6">
    <name type="scientific">Flagellimonas olearia</name>
    <dbReference type="NCBI Taxonomy" id="552546"/>
    <lineage>
        <taxon>Bacteria</taxon>
        <taxon>Pseudomonadati</taxon>
        <taxon>Bacteroidota</taxon>
        <taxon>Flavobacteriia</taxon>
        <taxon>Flavobacteriales</taxon>
        <taxon>Flavobacteriaceae</taxon>
        <taxon>Flagellimonas</taxon>
    </lineage>
</organism>
<keyword evidence="1" id="KW-0880">Kelch repeat</keyword>
<name>A0A6I1E461_9FLAO</name>
<evidence type="ECO:0000256" key="1">
    <source>
        <dbReference type="ARBA" id="ARBA00022441"/>
    </source>
</evidence>
<dbReference type="SUPFAM" id="SSF117281">
    <property type="entry name" value="Kelch motif"/>
    <property type="match status" value="2"/>
</dbReference>
<evidence type="ECO:0000256" key="3">
    <source>
        <dbReference type="SAM" id="SignalP"/>
    </source>
</evidence>
<comment type="caution">
    <text evidence="5">The sequence shown here is derived from an EMBL/GenBank/DDBJ whole genome shotgun (WGS) entry which is preliminary data.</text>
</comment>
<dbReference type="Gene3D" id="2.120.10.80">
    <property type="entry name" value="Kelch-type beta propeller"/>
    <property type="match status" value="2"/>
</dbReference>
<feature type="chain" id="PRO_5026167655" description="IPT/TIG domain-containing protein" evidence="3">
    <location>
        <begin position="21"/>
        <end position="582"/>
    </location>
</feature>
<dbReference type="OrthoDB" id="103335at2"/>
<reference evidence="5 6" key="1">
    <citation type="submission" date="2019-10" db="EMBL/GenBank/DDBJ databases">
        <title>Muricauda olearia CL-SS4 JCM15563 genome.</title>
        <authorList>
            <person name="Liu L."/>
        </authorList>
    </citation>
    <scope>NUCLEOTIDE SEQUENCE [LARGE SCALE GENOMIC DNA]</scope>
    <source>
        <strain evidence="5 6">CL-SS4</strain>
    </source>
</reference>
<dbReference type="SMART" id="SM00429">
    <property type="entry name" value="IPT"/>
    <property type="match status" value="2"/>
</dbReference>
<accession>A0A6I1E461</accession>
<feature type="signal peptide" evidence="3">
    <location>
        <begin position="1"/>
        <end position="20"/>
    </location>
</feature>
<evidence type="ECO:0000313" key="6">
    <source>
        <dbReference type="Proteomes" id="UP000429785"/>
    </source>
</evidence>
<dbReference type="RefSeq" id="WP_152130534.1">
    <property type="nucleotide sequence ID" value="NZ_WELG01000001.1"/>
</dbReference>
<proteinExistence type="predicted"/>
<sequence length="582" mass="61824">MKRAILLGLSILVLSLNTFCGKDDGPTDEPKAVEIDGFSPTSGTVGTEVTINGKDFSTTETENVVTFNGTTAEVKESTSTVIKVDVPTGATTGKIKVSVGSNSATSATDFEVITAQAAPVVNGLDVTTICEKGYVTINGSNFGSDAEQAMVFIGEVQAAIQSHSATSITFEVPVGATTGEVEVRVNGQSGFSDSQLEIFIIPSIDEFSPKEGEWGSEVTLNGRFKDQGNIIKFRNKNSQLLEAEIVSESTSEIVVKVPYGARTNGLAISYDCGTLNHFEDFTVFHGKWTKVADFGGGKRRSAVAFVLDGVPYVGLGTDGTITPNKDLWSYDPVSNQWTQKNAVLPGDGHIGCSSFVIGSTAFVTQGTLIGAGTLHSEMWEYNAVADQWTANNSFASTTRSVAAAFNIGDKGYMGTGYGEGGIELNDFWEYDNGNWTQKTNVGGAQGPVRYNAVGVGLNGKGYVGTGFGLNETTTLSDFWEYNNGTWSQMADVGNGEAVARANGIAFAVGNKIYVGFGQDLNYNDLKDIWEYDPANDIWTELATFPGTARSGAVAFVLNGKAYVGTGVESDELSDFWELDLGN</sequence>
<dbReference type="PANTHER" id="PTHR45632">
    <property type="entry name" value="LD33804P"/>
    <property type="match status" value="1"/>
</dbReference>
<dbReference type="InterPro" id="IPR014756">
    <property type="entry name" value="Ig_E-set"/>
</dbReference>
<dbReference type="Proteomes" id="UP000429785">
    <property type="component" value="Unassembled WGS sequence"/>
</dbReference>
<dbReference type="PANTHER" id="PTHR45632:SF3">
    <property type="entry name" value="KELCH-LIKE PROTEIN 32"/>
    <property type="match status" value="1"/>
</dbReference>
<dbReference type="SUPFAM" id="SSF81296">
    <property type="entry name" value="E set domains"/>
    <property type="match status" value="2"/>
</dbReference>
<dbReference type="CDD" id="cd00603">
    <property type="entry name" value="IPT_PCSR"/>
    <property type="match status" value="1"/>
</dbReference>
<feature type="domain" description="IPT/TIG" evidence="4">
    <location>
        <begin position="32"/>
        <end position="113"/>
    </location>
</feature>
<feature type="domain" description="IPT/TIG" evidence="4">
    <location>
        <begin position="118"/>
        <end position="202"/>
    </location>
</feature>
<gene>
    <name evidence="5" type="ORF">F8C76_03845</name>
</gene>
<dbReference type="EMBL" id="WELG01000001">
    <property type="protein sequence ID" value="KAB7530641.1"/>
    <property type="molecule type" value="Genomic_DNA"/>
</dbReference>
<keyword evidence="2" id="KW-0677">Repeat</keyword>
<dbReference type="Pfam" id="PF24681">
    <property type="entry name" value="Kelch_KLHDC2_KLHL20_DRC7"/>
    <property type="match status" value="1"/>
</dbReference>
<protein>
    <recommendedName>
        <fullName evidence="4">IPT/TIG domain-containing protein</fullName>
    </recommendedName>
</protein>
<dbReference type="InterPro" id="IPR002909">
    <property type="entry name" value="IPT_dom"/>
</dbReference>
<dbReference type="InterPro" id="IPR015915">
    <property type="entry name" value="Kelch-typ_b-propeller"/>
</dbReference>